<sequence>MTKTASDLSVLAVMALEWMPDGPAPRVALSQDEAGQLAERIGHDLALLVPEVANLDLVVMGAHFDPAEVLRPGWPVHRRLHELSERAPGRNAGPRIIGFGADASGDIPQPLRSEPSLQGGMLRVLPLLLAGDGAAHVGAQLESVLVDRGMARAETALLAQESFAARIEHARYLTVHDLAAMTALQYEHMGLAPLWSLIETALLAPGESAWLDAPPEPLIHLVKGEARVALFSDDAWRERYAPEENDVERLARRRGFFEARVRQLAAVLEAHGIPVTFVDCPGAHDARQACMD</sequence>
<dbReference type="AlphaFoldDB" id="A0A1N6R612"/>
<name>A0A1N6R612_9GAMM</name>
<dbReference type="OrthoDB" id="6194710at2"/>
<reference evidence="2" key="1">
    <citation type="submission" date="2017-01" db="EMBL/GenBank/DDBJ databases">
        <authorList>
            <person name="Varghese N."/>
            <person name="Submissions S."/>
        </authorList>
    </citation>
    <scope>NUCLEOTIDE SEQUENCE [LARGE SCALE GENOMIC DNA]</scope>
    <source>
        <strain evidence="2">UM1</strain>
    </source>
</reference>
<evidence type="ECO:0000313" key="1">
    <source>
        <dbReference type="EMBL" id="SIQ24082.1"/>
    </source>
</evidence>
<dbReference type="EMBL" id="FTLW01000002">
    <property type="protein sequence ID" value="SIQ24082.1"/>
    <property type="molecule type" value="Genomic_DNA"/>
</dbReference>
<protein>
    <submittedName>
        <fullName evidence="1">Uncharacterized protein</fullName>
    </submittedName>
</protein>
<gene>
    <name evidence="1" type="ORF">SAMN05421546_0898</name>
</gene>
<keyword evidence="2" id="KW-1185">Reference proteome</keyword>
<organism evidence="1 2">
    <name type="scientific">Solilutibacter tolerans</name>
    <dbReference type="NCBI Taxonomy" id="1604334"/>
    <lineage>
        <taxon>Bacteria</taxon>
        <taxon>Pseudomonadati</taxon>
        <taxon>Pseudomonadota</taxon>
        <taxon>Gammaproteobacteria</taxon>
        <taxon>Lysobacterales</taxon>
        <taxon>Lysobacteraceae</taxon>
        <taxon>Solilutibacter</taxon>
    </lineage>
</organism>
<proteinExistence type="predicted"/>
<dbReference type="Proteomes" id="UP000241788">
    <property type="component" value="Unassembled WGS sequence"/>
</dbReference>
<dbReference type="RefSeq" id="WP_076585707.1">
    <property type="nucleotide sequence ID" value="NZ_FTLW01000002.1"/>
</dbReference>
<evidence type="ECO:0000313" key="2">
    <source>
        <dbReference type="Proteomes" id="UP000241788"/>
    </source>
</evidence>
<accession>A0A1N6R612</accession>